<evidence type="ECO:0000313" key="1">
    <source>
        <dbReference type="EMBL" id="EMA54365.1"/>
    </source>
</evidence>
<dbReference type="PATRIC" id="fig|1227456.3.peg.1216"/>
<sequence>MMGDNTVSDSTEKTTTEERVTITLTDYPIPVADDDREIGLEALEDAISQLLGVNITSADITARVGHHYVQIGDDCPRCGGLLELRQYTYCDNGAVAEANCAHAPKCEWRGRAIYRIIDLESGPVADVESAVANGDMTPSYLPY</sequence>
<gene>
    <name evidence="1" type="ORF">C450_06030</name>
</gene>
<accession>M0NCG1</accession>
<reference evidence="1 2" key="1">
    <citation type="journal article" date="2014" name="PLoS Genet.">
        <title>Phylogenetically driven sequencing of extremely halophilic archaea reveals strategies for static and dynamic osmo-response.</title>
        <authorList>
            <person name="Becker E.A."/>
            <person name="Seitzer P.M."/>
            <person name="Tritt A."/>
            <person name="Larsen D."/>
            <person name="Krusor M."/>
            <person name="Yao A.I."/>
            <person name="Wu D."/>
            <person name="Madern D."/>
            <person name="Eisen J.A."/>
            <person name="Darling A.E."/>
            <person name="Facciotti M.T."/>
        </authorList>
    </citation>
    <scope>NUCLEOTIDE SEQUENCE [LARGE SCALE GENOMIC DNA]</scope>
    <source>
        <strain evidence="1 2">DSM 8989</strain>
    </source>
</reference>
<dbReference type="AlphaFoldDB" id="M0NCG1"/>
<evidence type="ECO:0000313" key="2">
    <source>
        <dbReference type="Proteomes" id="UP000011625"/>
    </source>
</evidence>
<proteinExistence type="predicted"/>
<protein>
    <submittedName>
        <fullName evidence="1">Uncharacterized protein</fullName>
    </submittedName>
</protein>
<name>M0NCG1_9EURY</name>
<dbReference type="EMBL" id="AOME01000028">
    <property type="protein sequence ID" value="EMA54365.1"/>
    <property type="molecule type" value="Genomic_DNA"/>
</dbReference>
<organism evidence="1 2">
    <name type="scientific">Halococcus salifodinae DSM 8989</name>
    <dbReference type="NCBI Taxonomy" id="1227456"/>
    <lineage>
        <taxon>Archaea</taxon>
        <taxon>Methanobacteriati</taxon>
        <taxon>Methanobacteriota</taxon>
        <taxon>Stenosarchaea group</taxon>
        <taxon>Halobacteria</taxon>
        <taxon>Halobacteriales</taxon>
        <taxon>Halococcaceae</taxon>
        <taxon>Halococcus</taxon>
    </lineage>
</organism>
<comment type="caution">
    <text evidence="1">The sequence shown here is derived from an EMBL/GenBank/DDBJ whole genome shotgun (WGS) entry which is preliminary data.</text>
</comment>
<dbReference type="STRING" id="1227456.C450_06030"/>
<keyword evidence="2" id="KW-1185">Reference proteome</keyword>
<dbReference type="Proteomes" id="UP000011625">
    <property type="component" value="Unassembled WGS sequence"/>
</dbReference>